<accession>A0A8J3B7Y2</accession>
<feature type="active site" description="Charge relay system" evidence="5">
    <location>
        <position position="344"/>
    </location>
</feature>
<dbReference type="InterPro" id="IPR036852">
    <property type="entry name" value="Peptidase_S8/S53_dom_sf"/>
</dbReference>
<feature type="signal peptide" evidence="7">
    <location>
        <begin position="1"/>
        <end position="27"/>
    </location>
</feature>
<sequence>MSAILGRLLALALAATVALVAAPPANATPNFGPAVGTVLFDGDSNAVPGSYIVVLRTDPGAGGAATAAASVASRYAATVTMSYAGGLPGFAARMSAAAARQVAADPAVAYVEQDRWVRASGVQRTTAWGLDRLDQRKLPLTKQYRYPAAKAVVTAYVLDTGIRITHREFAGRARYGYDFVSGRSNANDCEGHGTHVAGTLGGVTYGVAKSVKLVAVRVLNCSGWGQYSQIIAGVNWVTSHARKPAVANMSLGGGASPALDEAVERSIARGVTYVVAAGNEGRNACTGSPARVGGAITVGATDVKDRRASFSNFGPCLDIFAPGVGIVSAFRLSNTSLAKGSGTSMAAPHVAGAAALLLTRWPTLTPARVAALLVSRSTRSRVAGPGTGSPNRLLFVQ</sequence>
<comment type="caution">
    <text evidence="10">The sequence shown here is derived from an EMBL/GenBank/DDBJ whole genome shotgun (WGS) entry which is preliminary data.</text>
</comment>
<evidence type="ECO:0000256" key="2">
    <source>
        <dbReference type="ARBA" id="ARBA00022670"/>
    </source>
</evidence>
<keyword evidence="4 5" id="KW-0720">Serine protease</keyword>
<feature type="domain" description="Inhibitor I9" evidence="9">
    <location>
        <begin position="51"/>
        <end position="118"/>
    </location>
</feature>
<dbReference type="InterPro" id="IPR050131">
    <property type="entry name" value="Peptidase_S8_subtilisin-like"/>
</dbReference>
<dbReference type="FunFam" id="3.40.50.200:FF:000014">
    <property type="entry name" value="Proteinase K"/>
    <property type="match status" value="1"/>
</dbReference>
<dbReference type="PROSITE" id="PS00137">
    <property type="entry name" value="SUBTILASE_HIS"/>
    <property type="match status" value="1"/>
</dbReference>
<dbReference type="PROSITE" id="PS51892">
    <property type="entry name" value="SUBTILASE"/>
    <property type="match status" value="1"/>
</dbReference>
<evidence type="ECO:0000256" key="4">
    <source>
        <dbReference type="ARBA" id="ARBA00022825"/>
    </source>
</evidence>
<name>A0A8J3B7Y2_9ACTN</name>
<dbReference type="SUPFAM" id="SSF52743">
    <property type="entry name" value="Subtilisin-like"/>
    <property type="match status" value="1"/>
</dbReference>
<dbReference type="Gene3D" id="3.30.70.80">
    <property type="entry name" value="Peptidase S8 propeptide/proteinase inhibitor I9"/>
    <property type="match status" value="1"/>
</dbReference>
<feature type="active site" description="Charge relay system" evidence="5">
    <location>
        <position position="192"/>
    </location>
</feature>
<dbReference type="EMBL" id="BMQB01000002">
    <property type="protein sequence ID" value="GGJ82008.1"/>
    <property type="molecule type" value="Genomic_DNA"/>
</dbReference>
<evidence type="ECO:0000313" key="10">
    <source>
        <dbReference type="EMBL" id="GGJ82008.1"/>
    </source>
</evidence>
<dbReference type="Proteomes" id="UP000649739">
    <property type="component" value="Unassembled WGS sequence"/>
</dbReference>
<keyword evidence="3 5" id="KW-0378">Hydrolase</keyword>
<feature type="chain" id="PRO_5035284155" description="Serine protease" evidence="7">
    <location>
        <begin position="28"/>
        <end position="397"/>
    </location>
</feature>
<evidence type="ECO:0000256" key="5">
    <source>
        <dbReference type="PROSITE-ProRule" id="PRU01240"/>
    </source>
</evidence>
<evidence type="ECO:0000259" key="8">
    <source>
        <dbReference type="Pfam" id="PF00082"/>
    </source>
</evidence>
<keyword evidence="2 5" id="KW-0645">Protease</keyword>
<dbReference type="InterPro" id="IPR022398">
    <property type="entry name" value="Peptidase_S8_His-AS"/>
</dbReference>
<reference evidence="10" key="2">
    <citation type="submission" date="2020-09" db="EMBL/GenBank/DDBJ databases">
        <authorList>
            <person name="Sun Q."/>
            <person name="Ohkuma M."/>
        </authorList>
    </citation>
    <scope>NUCLEOTIDE SEQUENCE</scope>
    <source>
        <strain evidence="10">JCM 3090</strain>
    </source>
</reference>
<dbReference type="PROSITE" id="PS00138">
    <property type="entry name" value="SUBTILASE_SER"/>
    <property type="match status" value="1"/>
</dbReference>
<dbReference type="PRINTS" id="PR00723">
    <property type="entry name" value="SUBTILISIN"/>
</dbReference>
<dbReference type="CDD" id="cd04077">
    <property type="entry name" value="Peptidases_S8_PCSK9_ProteinaseK_like"/>
    <property type="match status" value="1"/>
</dbReference>
<evidence type="ECO:0000313" key="11">
    <source>
        <dbReference type="Proteomes" id="UP000649739"/>
    </source>
</evidence>
<evidence type="ECO:0000256" key="1">
    <source>
        <dbReference type="ARBA" id="ARBA00011073"/>
    </source>
</evidence>
<feature type="domain" description="Peptidase S8/S53" evidence="8">
    <location>
        <begin position="157"/>
        <end position="380"/>
    </location>
</feature>
<organism evidence="10 11">
    <name type="scientific">Pilimelia anulata</name>
    <dbReference type="NCBI Taxonomy" id="53371"/>
    <lineage>
        <taxon>Bacteria</taxon>
        <taxon>Bacillati</taxon>
        <taxon>Actinomycetota</taxon>
        <taxon>Actinomycetes</taxon>
        <taxon>Micromonosporales</taxon>
        <taxon>Micromonosporaceae</taxon>
        <taxon>Pilimelia</taxon>
    </lineage>
</organism>
<dbReference type="Gene3D" id="3.40.50.200">
    <property type="entry name" value="Peptidase S8/S53 domain"/>
    <property type="match status" value="1"/>
</dbReference>
<comment type="similarity">
    <text evidence="1 5 6">Belongs to the peptidase S8 family.</text>
</comment>
<evidence type="ECO:0000256" key="3">
    <source>
        <dbReference type="ARBA" id="ARBA00022801"/>
    </source>
</evidence>
<dbReference type="SUPFAM" id="SSF54897">
    <property type="entry name" value="Protease propeptides/inhibitors"/>
    <property type="match status" value="1"/>
</dbReference>
<feature type="active site" description="Charge relay system" evidence="5">
    <location>
        <position position="159"/>
    </location>
</feature>
<dbReference type="Pfam" id="PF00082">
    <property type="entry name" value="Peptidase_S8"/>
    <property type="match status" value="1"/>
</dbReference>
<dbReference type="RefSeq" id="WP_189168842.1">
    <property type="nucleotide sequence ID" value="NZ_BMQB01000002.1"/>
</dbReference>
<dbReference type="Pfam" id="PF05922">
    <property type="entry name" value="Inhibitor_I9"/>
    <property type="match status" value="1"/>
</dbReference>
<dbReference type="AlphaFoldDB" id="A0A8J3B7Y2"/>
<proteinExistence type="inferred from homology"/>
<gene>
    <name evidence="10" type="ORF">GCM10010123_09720</name>
</gene>
<keyword evidence="7" id="KW-0732">Signal</keyword>
<evidence type="ECO:0000256" key="6">
    <source>
        <dbReference type="RuleBase" id="RU003355"/>
    </source>
</evidence>
<dbReference type="InterPro" id="IPR010259">
    <property type="entry name" value="S8pro/Inhibitor_I9"/>
</dbReference>
<dbReference type="GO" id="GO:0005615">
    <property type="term" value="C:extracellular space"/>
    <property type="evidence" value="ECO:0007669"/>
    <property type="project" value="TreeGrafter"/>
</dbReference>
<dbReference type="PANTHER" id="PTHR43806:SF11">
    <property type="entry name" value="CEREVISIN-RELATED"/>
    <property type="match status" value="1"/>
</dbReference>
<dbReference type="InterPro" id="IPR000209">
    <property type="entry name" value="Peptidase_S8/S53_dom"/>
</dbReference>
<evidence type="ECO:0000256" key="7">
    <source>
        <dbReference type="SAM" id="SignalP"/>
    </source>
</evidence>
<evidence type="ECO:0008006" key="12">
    <source>
        <dbReference type="Google" id="ProtNLM"/>
    </source>
</evidence>
<dbReference type="InterPro" id="IPR015500">
    <property type="entry name" value="Peptidase_S8_subtilisin-rel"/>
</dbReference>
<protein>
    <recommendedName>
        <fullName evidence="12">Serine protease</fullName>
    </recommendedName>
</protein>
<dbReference type="GO" id="GO:0006508">
    <property type="term" value="P:proteolysis"/>
    <property type="evidence" value="ECO:0007669"/>
    <property type="project" value="UniProtKB-KW"/>
</dbReference>
<dbReference type="GO" id="GO:0004252">
    <property type="term" value="F:serine-type endopeptidase activity"/>
    <property type="evidence" value="ECO:0007669"/>
    <property type="project" value="UniProtKB-UniRule"/>
</dbReference>
<dbReference type="InterPro" id="IPR023827">
    <property type="entry name" value="Peptidase_S8_Asp-AS"/>
</dbReference>
<dbReference type="InterPro" id="IPR037045">
    <property type="entry name" value="S8pro/Inhibitor_I9_sf"/>
</dbReference>
<dbReference type="PROSITE" id="PS00136">
    <property type="entry name" value="SUBTILASE_ASP"/>
    <property type="match status" value="1"/>
</dbReference>
<dbReference type="InterPro" id="IPR034193">
    <property type="entry name" value="PCSK9_ProteinaseK-like"/>
</dbReference>
<reference evidence="10" key="1">
    <citation type="journal article" date="2014" name="Int. J. Syst. Evol. Microbiol.">
        <title>Complete genome sequence of Corynebacterium casei LMG S-19264T (=DSM 44701T), isolated from a smear-ripened cheese.</title>
        <authorList>
            <consortium name="US DOE Joint Genome Institute (JGI-PGF)"/>
            <person name="Walter F."/>
            <person name="Albersmeier A."/>
            <person name="Kalinowski J."/>
            <person name="Ruckert C."/>
        </authorList>
    </citation>
    <scope>NUCLEOTIDE SEQUENCE</scope>
    <source>
        <strain evidence="10">JCM 3090</strain>
    </source>
</reference>
<keyword evidence="11" id="KW-1185">Reference proteome</keyword>
<dbReference type="PANTHER" id="PTHR43806">
    <property type="entry name" value="PEPTIDASE S8"/>
    <property type="match status" value="1"/>
</dbReference>
<evidence type="ECO:0000259" key="9">
    <source>
        <dbReference type="Pfam" id="PF05922"/>
    </source>
</evidence>
<dbReference type="InterPro" id="IPR023828">
    <property type="entry name" value="Peptidase_S8_Ser-AS"/>
</dbReference>